<dbReference type="AlphaFoldDB" id="A0A4C1VZ92"/>
<feature type="transmembrane region" description="Helical" evidence="1">
    <location>
        <begin position="72"/>
        <end position="92"/>
    </location>
</feature>
<reference evidence="2 3" key="1">
    <citation type="journal article" date="2019" name="Commun. Biol.">
        <title>The bagworm genome reveals a unique fibroin gene that provides high tensile strength.</title>
        <authorList>
            <person name="Kono N."/>
            <person name="Nakamura H."/>
            <person name="Ohtoshi R."/>
            <person name="Tomita M."/>
            <person name="Numata K."/>
            <person name="Arakawa K."/>
        </authorList>
    </citation>
    <scope>NUCLEOTIDE SEQUENCE [LARGE SCALE GENOMIC DNA]</scope>
</reference>
<sequence>MILRNLNPPRLCNGTRLSDEEIRFLLNDFLARCTEEGVDCEGLVELERAVEQLCAFPLTFNLIGITKINRGIIAEMLGAAVTYSILLIQYYHGLF</sequence>
<proteinExistence type="predicted"/>
<gene>
    <name evidence="2" type="ORF">EVAR_31253_1</name>
</gene>
<keyword evidence="1" id="KW-1133">Transmembrane helix</keyword>
<name>A0A4C1VZ92_EUMVA</name>
<evidence type="ECO:0000313" key="2">
    <source>
        <dbReference type="EMBL" id="GBP44358.1"/>
    </source>
</evidence>
<protein>
    <submittedName>
        <fullName evidence="2">Uncharacterized protein</fullName>
    </submittedName>
</protein>
<keyword evidence="3" id="KW-1185">Reference proteome</keyword>
<organism evidence="2 3">
    <name type="scientific">Eumeta variegata</name>
    <name type="common">Bagworm moth</name>
    <name type="synonym">Eumeta japonica</name>
    <dbReference type="NCBI Taxonomy" id="151549"/>
    <lineage>
        <taxon>Eukaryota</taxon>
        <taxon>Metazoa</taxon>
        <taxon>Ecdysozoa</taxon>
        <taxon>Arthropoda</taxon>
        <taxon>Hexapoda</taxon>
        <taxon>Insecta</taxon>
        <taxon>Pterygota</taxon>
        <taxon>Neoptera</taxon>
        <taxon>Endopterygota</taxon>
        <taxon>Lepidoptera</taxon>
        <taxon>Glossata</taxon>
        <taxon>Ditrysia</taxon>
        <taxon>Tineoidea</taxon>
        <taxon>Psychidae</taxon>
        <taxon>Oiketicinae</taxon>
        <taxon>Eumeta</taxon>
    </lineage>
</organism>
<keyword evidence="1" id="KW-0812">Transmembrane</keyword>
<evidence type="ECO:0000313" key="3">
    <source>
        <dbReference type="Proteomes" id="UP000299102"/>
    </source>
</evidence>
<accession>A0A4C1VZ92</accession>
<comment type="caution">
    <text evidence="2">The sequence shown here is derived from an EMBL/GenBank/DDBJ whole genome shotgun (WGS) entry which is preliminary data.</text>
</comment>
<keyword evidence="1" id="KW-0472">Membrane</keyword>
<dbReference type="Proteomes" id="UP000299102">
    <property type="component" value="Unassembled WGS sequence"/>
</dbReference>
<evidence type="ECO:0000256" key="1">
    <source>
        <dbReference type="SAM" id="Phobius"/>
    </source>
</evidence>
<dbReference type="EMBL" id="BGZK01000451">
    <property type="protein sequence ID" value="GBP44358.1"/>
    <property type="molecule type" value="Genomic_DNA"/>
</dbReference>